<evidence type="ECO:0000256" key="5">
    <source>
        <dbReference type="ARBA" id="ARBA00023069"/>
    </source>
</evidence>
<keyword evidence="3" id="KW-0677">Repeat</keyword>
<comment type="subcellular location">
    <subcellularLocation>
        <location evidence="1">Cell projection</location>
        <location evidence="1">Cilium</location>
        <location evidence="1">Flagellum</location>
    </subcellularLocation>
</comment>
<dbReference type="PANTHER" id="PTHR46437:SF1">
    <property type="entry name" value="MORN REPEAT-CONTAINING PROTEIN 5"/>
    <property type="match status" value="1"/>
</dbReference>
<reference evidence="8" key="1">
    <citation type="journal article" date="2013" name="Genome Biol.">
        <title>Draft genome of the mountain pine beetle, Dendroctonus ponderosae Hopkins, a major forest pest.</title>
        <authorList>
            <person name="Keeling C.I."/>
            <person name="Yuen M.M."/>
            <person name="Liao N.Y."/>
            <person name="Docking T.R."/>
            <person name="Chan S.K."/>
            <person name="Taylor G.A."/>
            <person name="Palmquist D.L."/>
            <person name="Jackman S.D."/>
            <person name="Nguyen A."/>
            <person name="Li M."/>
            <person name="Henderson H."/>
            <person name="Janes J.K."/>
            <person name="Zhao Y."/>
            <person name="Pandoh P."/>
            <person name="Moore R."/>
            <person name="Sperling F.A."/>
            <person name="Huber D.P."/>
            <person name="Birol I."/>
            <person name="Jones S.J."/>
            <person name="Bohlmann J."/>
        </authorList>
    </citation>
    <scope>NUCLEOTIDE SEQUENCE</scope>
</reference>
<dbReference type="Proteomes" id="UP000019118">
    <property type="component" value="Unassembled WGS sequence"/>
</dbReference>
<evidence type="ECO:0000313" key="7">
    <source>
        <dbReference type="EnsemblMetazoa" id="XP_019769498.1"/>
    </source>
</evidence>
<dbReference type="Pfam" id="PF02493">
    <property type="entry name" value="MORN"/>
    <property type="match status" value="1"/>
</dbReference>
<keyword evidence="8" id="KW-1185">Reference proteome</keyword>
<evidence type="ECO:0000256" key="3">
    <source>
        <dbReference type="ARBA" id="ARBA00022737"/>
    </source>
</evidence>
<dbReference type="SMART" id="SM00698">
    <property type="entry name" value="MORN"/>
    <property type="match status" value="2"/>
</dbReference>
<protein>
    <recommendedName>
        <fullName evidence="2">MORN repeat-containing protein 5</fullName>
    </recommendedName>
</protein>
<dbReference type="PANTHER" id="PTHR46437">
    <property type="entry name" value="MORN REPEAT-CONTAINING PROTEIN 5"/>
    <property type="match status" value="1"/>
</dbReference>
<dbReference type="InterPro" id="IPR042814">
    <property type="entry name" value="Morn5"/>
</dbReference>
<dbReference type="InterPro" id="IPR003409">
    <property type="entry name" value="MORN"/>
</dbReference>
<evidence type="ECO:0000256" key="1">
    <source>
        <dbReference type="ARBA" id="ARBA00004230"/>
    </source>
</evidence>
<organism evidence="7 8">
    <name type="scientific">Dendroctonus ponderosae</name>
    <name type="common">Mountain pine beetle</name>
    <dbReference type="NCBI Taxonomy" id="77166"/>
    <lineage>
        <taxon>Eukaryota</taxon>
        <taxon>Metazoa</taxon>
        <taxon>Ecdysozoa</taxon>
        <taxon>Arthropoda</taxon>
        <taxon>Hexapoda</taxon>
        <taxon>Insecta</taxon>
        <taxon>Pterygota</taxon>
        <taxon>Neoptera</taxon>
        <taxon>Endopterygota</taxon>
        <taxon>Coleoptera</taxon>
        <taxon>Polyphaga</taxon>
        <taxon>Cucujiformia</taxon>
        <taxon>Curculionidae</taxon>
        <taxon>Scolytinae</taxon>
        <taxon>Dendroctonus</taxon>
    </lineage>
</organism>
<sequence length="317" mass="35897">MSDLLRVLSRQQQKNPSKILRVKKPFGYVARPKVRKTLTPDWDKVGLKKPSSVFCKRVDYFPGYGGLHPAQAEQEKPLEHFASGSSYEGSWNALGFAGFGTYVFPHGAIYEGSFRDGQFHGKGTITYPVGHKLKGYWKNGKLISQIFVFQDGLPMRSPWTYCQIPDRRFQIEANTDLRGPGEELQTNRQPTVDVPEGCFDTIDGFFVPGVNCIFQYDEEALANGEPAEHKQHIDSLKRTTLEEERDFIEENFRAAELKSVGYRPDLYEHWTTGREAEVEKVISEMGFEDASRASSTLLSDQSSSPLAPVNIEFTILR</sequence>
<name>A0AAR5Q8D2_DENPD</name>
<reference evidence="7" key="2">
    <citation type="submission" date="2024-08" db="UniProtKB">
        <authorList>
            <consortium name="EnsemblMetazoa"/>
        </authorList>
    </citation>
    <scope>IDENTIFICATION</scope>
</reference>
<accession>A0AAR5Q8D2</accession>
<dbReference type="KEGG" id="dpa:109543978"/>
<dbReference type="GO" id="GO:0031514">
    <property type="term" value="C:motile cilium"/>
    <property type="evidence" value="ECO:0007669"/>
    <property type="project" value="UniProtKB-SubCell"/>
</dbReference>
<keyword evidence="6" id="KW-0966">Cell projection</keyword>
<evidence type="ECO:0000256" key="4">
    <source>
        <dbReference type="ARBA" id="ARBA00022846"/>
    </source>
</evidence>
<proteinExistence type="predicted"/>
<dbReference type="AlphaFoldDB" id="A0AAR5Q8D2"/>
<evidence type="ECO:0000313" key="8">
    <source>
        <dbReference type="Proteomes" id="UP000019118"/>
    </source>
</evidence>
<evidence type="ECO:0000256" key="6">
    <source>
        <dbReference type="ARBA" id="ARBA00023273"/>
    </source>
</evidence>
<dbReference type="Gene3D" id="2.20.110.10">
    <property type="entry name" value="Histone H3 K4-specific methyltransferase SET7/9 N-terminal domain"/>
    <property type="match status" value="1"/>
</dbReference>
<evidence type="ECO:0000256" key="2">
    <source>
        <dbReference type="ARBA" id="ARBA00016322"/>
    </source>
</evidence>
<dbReference type="SUPFAM" id="SSF82185">
    <property type="entry name" value="Histone H3 K4-specific methyltransferase SET7/9 N-terminal domain"/>
    <property type="match status" value="1"/>
</dbReference>
<dbReference type="EnsemblMetazoa" id="XM_019913939.1">
    <property type="protein sequence ID" value="XP_019769498.1"/>
    <property type="gene ID" value="LOC109543978"/>
</dbReference>
<keyword evidence="5" id="KW-0969">Cilium</keyword>
<keyword evidence="4" id="KW-0282">Flagellum</keyword>
<dbReference type="GeneID" id="109543978"/>